<feature type="transmembrane region" description="Helical" evidence="8">
    <location>
        <begin position="326"/>
        <end position="346"/>
    </location>
</feature>
<feature type="transmembrane region" description="Helical" evidence="8">
    <location>
        <begin position="406"/>
        <end position="425"/>
    </location>
</feature>
<evidence type="ECO:0000256" key="3">
    <source>
        <dbReference type="ARBA" id="ARBA00022676"/>
    </source>
</evidence>
<keyword evidence="5 8" id="KW-0812">Transmembrane</keyword>
<evidence type="ECO:0000256" key="1">
    <source>
        <dbReference type="ARBA" id="ARBA00004651"/>
    </source>
</evidence>
<keyword evidence="2" id="KW-1003">Cell membrane</keyword>
<keyword evidence="7 8" id="KW-0472">Membrane</keyword>
<dbReference type="EMBL" id="SOML01000009">
    <property type="protein sequence ID" value="TFD95052.1"/>
    <property type="molecule type" value="Genomic_DNA"/>
</dbReference>
<dbReference type="RefSeq" id="WP_134437006.1">
    <property type="nucleotide sequence ID" value="NZ_SOML01000009.1"/>
</dbReference>
<evidence type="ECO:0008006" key="11">
    <source>
        <dbReference type="Google" id="ProtNLM"/>
    </source>
</evidence>
<dbReference type="InterPro" id="IPR050297">
    <property type="entry name" value="LipidA_mod_glycosyltrf_83"/>
</dbReference>
<feature type="transmembrane region" description="Helical" evidence="8">
    <location>
        <begin position="246"/>
        <end position="268"/>
    </location>
</feature>
<protein>
    <recommendedName>
        <fullName evidence="11">Glycosyltransferase RgtA/B/C/D-like domain-containing protein</fullName>
    </recommendedName>
</protein>
<gene>
    <name evidence="9" type="ORF">E2605_14645</name>
</gene>
<feature type="transmembrane region" description="Helical" evidence="8">
    <location>
        <begin position="213"/>
        <end position="234"/>
    </location>
</feature>
<feature type="transmembrane region" description="Helical" evidence="8">
    <location>
        <begin position="121"/>
        <end position="141"/>
    </location>
</feature>
<evidence type="ECO:0000313" key="9">
    <source>
        <dbReference type="EMBL" id="TFD95052.1"/>
    </source>
</evidence>
<dbReference type="Proteomes" id="UP000297861">
    <property type="component" value="Unassembled WGS sequence"/>
</dbReference>
<dbReference type="AlphaFoldDB" id="A0A4Y8KXV3"/>
<dbReference type="PANTHER" id="PTHR33908">
    <property type="entry name" value="MANNOSYLTRANSFERASE YKCB-RELATED"/>
    <property type="match status" value="1"/>
</dbReference>
<evidence type="ECO:0000256" key="2">
    <source>
        <dbReference type="ARBA" id="ARBA00022475"/>
    </source>
</evidence>
<keyword evidence="3" id="KW-0328">Glycosyltransferase</keyword>
<comment type="subcellular location">
    <subcellularLocation>
        <location evidence="1">Cell membrane</location>
        <topology evidence="1">Multi-pass membrane protein</topology>
    </subcellularLocation>
</comment>
<keyword evidence="10" id="KW-1185">Reference proteome</keyword>
<proteinExistence type="predicted"/>
<evidence type="ECO:0000313" key="10">
    <source>
        <dbReference type="Proteomes" id="UP000297861"/>
    </source>
</evidence>
<evidence type="ECO:0000256" key="8">
    <source>
        <dbReference type="SAM" id="Phobius"/>
    </source>
</evidence>
<evidence type="ECO:0000256" key="7">
    <source>
        <dbReference type="ARBA" id="ARBA00023136"/>
    </source>
</evidence>
<evidence type="ECO:0000256" key="4">
    <source>
        <dbReference type="ARBA" id="ARBA00022679"/>
    </source>
</evidence>
<keyword evidence="4" id="KW-0808">Transferase</keyword>
<feature type="transmembrane region" description="Helical" evidence="8">
    <location>
        <begin position="176"/>
        <end position="193"/>
    </location>
</feature>
<feature type="transmembrane region" description="Helical" evidence="8">
    <location>
        <begin position="358"/>
        <end position="377"/>
    </location>
</feature>
<dbReference type="PANTHER" id="PTHR33908:SF11">
    <property type="entry name" value="MEMBRANE PROTEIN"/>
    <property type="match status" value="1"/>
</dbReference>
<dbReference type="OrthoDB" id="974040at2"/>
<evidence type="ECO:0000256" key="5">
    <source>
        <dbReference type="ARBA" id="ARBA00022692"/>
    </source>
</evidence>
<dbReference type="GO" id="GO:0005886">
    <property type="term" value="C:plasma membrane"/>
    <property type="evidence" value="ECO:0007669"/>
    <property type="project" value="UniProtKB-SubCell"/>
</dbReference>
<name>A0A4Y8KXV3_9BACT</name>
<accession>A0A4Y8KXV3</accession>
<dbReference type="STRING" id="1121485.GCA_000426485_02022"/>
<dbReference type="GO" id="GO:0009103">
    <property type="term" value="P:lipopolysaccharide biosynthetic process"/>
    <property type="evidence" value="ECO:0007669"/>
    <property type="project" value="UniProtKB-ARBA"/>
</dbReference>
<comment type="caution">
    <text evidence="9">The sequence shown here is derived from an EMBL/GenBank/DDBJ whole genome shotgun (WGS) entry which is preliminary data.</text>
</comment>
<reference evidence="9 10" key="1">
    <citation type="submission" date="2019-03" db="EMBL/GenBank/DDBJ databases">
        <title>San Antonio Military Medical Center submission to MRSN (WRAIR), pending publication.</title>
        <authorList>
            <person name="Blyth D.M."/>
            <person name="Mccarthy S.L."/>
            <person name="Schall S.E."/>
            <person name="Stam J.A."/>
            <person name="Ong A.C."/>
            <person name="Mcgann P.T."/>
        </authorList>
    </citation>
    <scope>NUCLEOTIDE SEQUENCE [LARGE SCALE GENOMIC DNA]</scope>
    <source>
        <strain evidence="9 10">MRSN571793</strain>
    </source>
</reference>
<sequence>MDFKPYIIIQIIFLAFVLAFIIHEIRITGASSSKERKLAVYTLLILFIGILLRSINLSYPHGVFVDEAMGAYDSWSLANYGVDSNLASYPVYLKSWGTGQSALYAYLALPFIKLFGLNVEAYRLPMSFISCLALIVLYKTLKKSQQSGSLVFCITAFLAINPWHIIKSRFAVDCNICPDLVLIGICLIILSLYTQHRKTGLTVAGFSLLALSAYGYGVSWMVLPFIFIWGFLYLYRKKYLSFKQEIIAASISFLILLPLILFAFTLFFKLEQFTIGPVTITQLSDGRHNDTTLFGSGHFIQQFLLYLKYAYKVVVLGVDNLNVSSLPVSGIFYNIISLPFLILGIYKGYKEKSVVNDIFLIWLISCLPMLLIVEPTINHWNLLWFPVIYFTGYGIFKFIEIGQTNLLIIGSIYSISFLLFLRNYFDREVYKPFNSYTFEKEIKFTKDHHFNKIFYPKDFTHSYTLFYTPVSPYIFARTFVSDGRMLSTGLSYDNISFGLPDIQPISKTAYVISNQQLPSIDLNLFRIQKGEYYSVLWND</sequence>
<evidence type="ECO:0000256" key="6">
    <source>
        <dbReference type="ARBA" id="ARBA00022989"/>
    </source>
</evidence>
<feature type="transmembrane region" description="Helical" evidence="8">
    <location>
        <begin position="6"/>
        <end position="26"/>
    </location>
</feature>
<organism evidence="9 10">
    <name type="scientific">Dysgonomonas capnocytophagoides</name>
    <dbReference type="NCBI Taxonomy" id="45254"/>
    <lineage>
        <taxon>Bacteria</taxon>
        <taxon>Pseudomonadati</taxon>
        <taxon>Bacteroidota</taxon>
        <taxon>Bacteroidia</taxon>
        <taxon>Bacteroidales</taxon>
        <taxon>Dysgonomonadaceae</taxon>
        <taxon>Dysgonomonas</taxon>
    </lineage>
</organism>
<feature type="transmembrane region" description="Helical" evidence="8">
    <location>
        <begin position="38"/>
        <end position="59"/>
    </location>
</feature>
<keyword evidence="6 8" id="KW-1133">Transmembrane helix</keyword>
<dbReference type="GO" id="GO:0016763">
    <property type="term" value="F:pentosyltransferase activity"/>
    <property type="evidence" value="ECO:0007669"/>
    <property type="project" value="TreeGrafter"/>
</dbReference>